<dbReference type="EMBL" id="MUGX01000032">
    <property type="protein sequence ID" value="OXA84361.1"/>
    <property type="molecule type" value="Genomic_DNA"/>
</dbReference>
<evidence type="ECO:0000256" key="2">
    <source>
        <dbReference type="SAM" id="MobiDB-lite"/>
    </source>
</evidence>
<feature type="compositionally biased region" description="Low complexity" evidence="2">
    <location>
        <begin position="27"/>
        <end position="47"/>
    </location>
</feature>
<feature type="region of interest" description="Disordered" evidence="2">
    <location>
        <begin position="1"/>
        <end position="47"/>
    </location>
</feature>
<comment type="caution">
    <text evidence="3">The sequence shown here is derived from an EMBL/GenBank/DDBJ whole genome shotgun (WGS) entry which is preliminary data.</text>
</comment>
<organism evidence="3 4">
    <name type="scientific">Flavobacterium hibernum</name>
    <dbReference type="NCBI Taxonomy" id="37752"/>
    <lineage>
        <taxon>Bacteria</taxon>
        <taxon>Pseudomonadati</taxon>
        <taxon>Bacteroidota</taxon>
        <taxon>Flavobacteriia</taxon>
        <taxon>Flavobacteriales</taxon>
        <taxon>Flavobacteriaceae</taxon>
        <taxon>Flavobacterium</taxon>
    </lineage>
</organism>
<reference evidence="3 4" key="1">
    <citation type="submission" date="2016-11" db="EMBL/GenBank/DDBJ databases">
        <title>Whole genomes of Flavobacteriaceae.</title>
        <authorList>
            <person name="Stine C."/>
            <person name="Li C."/>
            <person name="Tadesse D."/>
        </authorList>
    </citation>
    <scope>NUCLEOTIDE SEQUENCE [LARGE SCALE GENOMIC DNA]</scope>
    <source>
        <strain evidence="3 4">ATCC 51468</strain>
    </source>
</reference>
<protein>
    <recommendedName>
        <fullName evidence="5">Peptidase S74 domain-containing protein</fullName>
    </recommendedName>
</protein>
<keyword evidence="1" id="KW-0175">Coiled coil</keyword>
<proteinExistence type="predicted"/>
<evidence type="ECO:0000256" key="1">
    <source>
        <dbReference type="SAM" id="Coils"/>
    </source>
</evidence>
<evidence type="ECO:0000313" key="3">
    <source>
        <dbReference type="EMBL" id="OXA84361.1"/>
    </source>
</evidence>
<accession>A0ABX4BY76</accession>
<name>A0ABX4BY76_9FLAO</name>
<dbReference type="Proteomes" id="UP000198302">
    <property type="component" value="Unassembled WGS sequence"/>
</dbReference>
<keyword evidence="4" id="KW-1185">Reference proteome</keyword>
<evidence type="ECO:0008006" key="5">
    <source>
        <dbReference type="Google" id="ProtNLM"/>
    </source>
</evidence>
<sequence>GAKGDTGAVGPQGPIGVTGSAGAKGDTGATGPQGPAGPSTPQTIAHSLSSTGNLLTSTVNSLSPTANIINSNTLIMSGNSIISTVNGVASSTVGLDITTLEPWQVQGSLTKATTNAQNIYQTGTVAIGTSTIPSFAIGTATITPKFHVAGDISTTGKIWTANSVYADYVFEKYFIGQSLINPEYEFKSLNYIKEFIKANHHLPGVASIDDLRKGENGYTFDITKLSIESLEKIEELYLHTIEQKEKIDEQQLEINSLKKTAQETNDRLEKLEKLLLKK</sequence>
<feature type="non-terminal residue" evidence="3">
    <location>
        <position position="1"/>
    </location>
</feature>
<dbReference type="RefSeq" id="WP_089081969.1">
    <property type="nucleotide sequence ID" value="NZ_MUGX01000032.1"/>
</dbReference>
<gene>
    <name evidence="3" type="ORF">B0A73_20045</name>
</gene>
<feature type="coiled-coil region" evidence="1">
    <location>
        <begin position="240"/>
        <end position="274"/>
    </location>
</feature>
<evidence type="ECO:0000313" key="4">
    <source>
        <dbReference type="Proteomes" id="UP000198302"/>
    </source>
</evidence>